<comment type="caution">
    <text evidence="1">The sequence shown here is derived from an EMBL/GenBank/DDBJ whole genome shotgun (WGS) entry which is preliminary data.</text>
</comment>
<proteinExistence type="predicted"/>
<keyword evidence="2" id="KW-1185">Reference proteome</keyword>
<dbReference type="RefSeq" id="WP_150034239.1">
    <property type="nucleotide sequence ID" value="NZ_VWSH01000004.1"/>
</dbReference>
<sequence>MKLEIASYQAVKYSCFNFHYAKAMPMTLCSFSVFNDKGEWCGCIVYSSGANQHQGKKYGLVQGQVCELVRVALNGKQENTSKALSISLKLLQKMNPLLRLVVSYADCDQEHAGTIYQATNWIYEGLTELNGGTPKFKIRGKVIHGRSIAKKGWKQSIE</sequence>
<name>A0A5M6CBT8_9BACT</name>
<reference evidence="1 2" key="1">
    <citation type="submission" date="2019-09" db="EMBL/GenBank/DDBJ databases">
        <title>Genome sequence and assembly of Taibaiella sp.</title>
        <authorList>
            <person name="Chhetri G."/>
        </authorList>
    </citation>
    <scope>NUCLEOTIDE SEQUENCE [LARGE SCALE GENOMIC DNA]</scope>
    <source>
        <strain evidence="1 2">KVB11</strain>
    </source>
</reference>
<evidence type="ECO:0000313" key="1">
    <source>
        <dbReference type="EMBL" id="KAA5532668.1"/>
    </source>
</evidence>
<dbReference type="InterPro" id="IPR057895">
    <property type="entry name" value="Mom"/>
</dbReference>
<dbReference type="EMBL" id="VWSH01000004">
    <property type="protein sequence ID" value="KAA5532668.1"/>
    <property type="molecule type" value="Genomic_DNA"/>
</dbReference>
<accession>A0A5M6CBT8</accession>
<dbReference type="AlphaFoldDB" id="A0A5M6CBT8"/>
<dbReference type="Pfam" id="PF25680">
    <property type="entry name" value="Mom"/>
    <property type="match status" value="1"/>
</dbReference>
<gene>
    <name evidence="1" type="ORF">F0919_17970</name>
</gene>
<organism evidence="1 2">
    <name type="scientific">Taibaiella lutea</name>
    <dbReference type="NCBI Taxonomy" id="2608001"/>
    <lineage>
        <taxon>Bacteria</taxon>
        <taxon>Pseudomonadati</taxon>
        <taxon>Bacteroidota</taxon>
        <taxon>Chitinophagia</taxon>
        <taxon>Chitinophagales</taxon>
        <taxon>Chitinophagaceae</taxon>
        <taxon>Taibaiella</taxon>
    </lineage>
</organism>
<evidence type="ECO:0000313" key="2">
    <source>
        <dbReference type="Proteomes" id="UP000323632"/>
    </source>
</evidence>
<protein>
    <submittedName>
        <fullName evidence="1">Protein Mom</fullName>
    </submittedName>
</protein>
<dbReference type="Proteomes" id="UP000323632">
    <property type="component" value="Unassembled WGS sequence"/>
</dbReference>